<dbReference type="PROSITE" id="PS51257">
    <property type="entry name" value="PROKAR_LIPOPROTEIN"/>
    <property type="match status" value="1"/>
</dbReference>
<evidence type="ECO:0000259" key="3">
    <source>
        <dbReference type="Pfam" id="PF07563"/>
    </source>
</evidence>
<dbReference type="Proteomes" id="UP001280629">
    <property type="component" value="Unassembled WGS sequence"/>
</dbReference>
<dbReference type="Pfam" id="PF07563">
    <property type="entry name" value="DUF1541"/>
    <property type="match status" value="2"/>
</dbReference>
<accession>A0ABU4G2B8</accession>
<feature type="compositionally biased region" description="Basic and acidic residues" evidence="1">
    <location>
        <begin position="24"/>
        <end position="47"/>
    </location>
</feature>
<evidence type="ECO:0000256" key="2">
    <source>
        <dbReference type="SAM" id="SignalP"/>
    </source>
</evidence>
<keyword evidence="2" id="KW-0732">Signal</keyword>
<organism evidence="4 5">
    <name type="scientific">Sporosarcina aquimarina</name>
    <dbReference type="NCBI Taxonomy" id="114975"/>
    <lineage>
        <taxon>Bacteria</taxon>
        <taxon>Bacillati</taxon>
        <taxon>Bacillota</taxon>
        <taxon>Bacilli</taxon>
        <taxon>Bacillales</taxon>
        <taxon>Caryophanaceae</taxon>
        <taxon>Sporosarcina</taxon>
    </lineage>
</organism>
<gene>
    <name evidence="4" type="ORF">QT716_13930</name>
</gene>
<feature type="signal peptide" evidence="2">
    <location>
        <begin position="1"/>
        <end position="21"/>
    </location>
</feature>
<dbReference type="RefSeq" id="WP_317936724.1">
    <property type="nucleotide sequence ID" value="NZ_JAUBDH010000010.1"/>
</dbReference>
<comment type="caution">
    <text evidence="4">The sequence shown here is derived from an EMBL/GenBank/DDBJ whole genome shotgun (WGS) entry which is preliminary data.</text>
</comment>
<reference evidence="4 5" key="1">
    <citation type="submission" date="2023-06" db="EMBL/GenBank/DDBJ databases">
        <title>Sporosarcina sp. nov., isolated from Korean traditional fermented seafood 'Jeotgal'.</title>
        <authorList>
            <person name="Yang A.-I."/>
            <person name="Shin N.-R."/>
        </authorList>
    </citation>
    <scope>NUCLEOTIDE SEQUENCE [LARGE SCALE GENOMIC DNA]</scope>
    <source>
        <strain evidence="4 5">KCTC3840</strain>
    </source>
</reference>
<protein>
    <submittedName>
        <fullName evidence="4">YdhK family protein</fullName>
    </submittedName>
</protein>
<name>A0ABU4G2B8_9BACL</name>
<evidence type="ECO:0000313" key="4">
    <source>
        <dbReference type="EMBL" id="MDW0111120.1"/>
    </source>
</evidence>
<evidence type="ECO:0000313" key="5">
    <source>
        <dbReference type="Proteomes" id="UP001280629"/>
    </source>
</evidence>
<evidence type="ECO:0000256" key="1">
    <source>
        <dbReference type="SAM" id="MobiDB-lite"/>
    </source>
</evidence>
<dbReference type="EMBL" id="JAUBDH010000010">
    <property type="protein sequence ID" value="MDW0111120.1"/>
    <property type="molecule type" value="Genomic_DNA"/>
</dbReference>
<feature type="chain" id="PRO_5046396291" evidence="2">
    <location>
        <begin position="22"/>
        <end position="186"/>
    </location>
</feature>
<dbReference type="Gene3D" id="2.30.30.1210">
    <property type="entry name" value="Domain of unknown function DUF1541"/>
    <property type="match status" value="1"/>
</dbReference>
<sequence length="186" mass="19741">MKKQLLAASAAFALVLAGCGAGTTKEEKPAANDEVSHGEMEGMDHSSDGSVPEGLQKAKSPKFAVGSEAIIQADHMKGMKGATATIVGAYDTTAYSINYTPTDGGEKVMDHKWVIHEELEDPAAAPLEKGTEVTVLADHMEGMDAAKAEIESAKKTTVYMIDYVPTTGGDEVTNHKWVVEDELSEK</sequence>
<feature type="domain" description="DUF1541" evidence="3">
    <location>
        <begin position="129"/>
        <end position="180"/>
    </location>
</feature>
<feature type="domain" description="DUF1541" evidence="3">
    <location>
        <begin position="65"/>
        <end position="116"/>
    </location>
</feature>
<feature type="region of interest" description="Disordered" evidence="1">
    <location>
        <begin position="23"/>
        <end position="56"/>
    </location>
</feature>
<keyword evidence="5" id="KW-1185">Reference proteome</keyword>
<proteinExistence type="predicted"/>
<dbReference type="InterPro" id="IPR011438">
    <property type="entry name" value="DUF1541"/>
</dbReference>